<dbReference type="SMART" id="SM00318">
    <property type="entry name" value="SNc"/>
    <property type="match status" value="1"/>
</dbReference>
<dbReference type="STRING" id="1174501.SAMN05216192_109172"/>
<keyword evidence="4" id="KW-1133">Transmembrane helix</keyword>
<dbReference type="PROSITE" id="PS50830">
    <property type="entry name" value="TNASE_3"/>
    <property type="match status" value="1"/>
</dbReference>
<evidence type="ECO:0000313" key="6">
    <source>
        <dbReference type="EMBL" id="SDI90581.1"/>
    </source>
</evidence>
<keyword evidence="1" id="KW-0540">Nuclease</keyword>
<keyword evidence="7" id="KW-1185">Reference proteome</keyword>
<dbReference type="GO" id="GO:0004519">
    <property type="term" value="F:endonuclease activity"/>
    <property type="evidence" value="ECO:0007669"/>
    <property type="project" value="UniProtKB-KW"/>
</dbReference>
<feature type="transmembrane region" description="Helical" evidence="4">
    <location>
        <begin position="6"/>
        <end position="29"/>
    </location>
</feature>
<dbReference type="Pfam" id="PF00565">
    <property type="entry name" value="SNase"/>
    <property type="match status" value="1"/>
</dbReference>
<evidence type="ECO:0000256" key="1">
    <source>
        <dbReference type="ARBA" id="ARBA00022722"/>
    </source>
</evidence>
<evidence type="ECO:0000256" key="3">
    <source>
        <dbReference type="ARBA" id="ARBA00022801"/>
    </source>
</evidence>
<accession>A0A1G8PDD1</accession>
<name>A0A1G8PDD1_9BACL</name>
<dbReference type="EMBL" id="FNDX01000009">
    <property type="protein sequence ID" value="SDI90581.1"/>
    <property type="molecule type" value="Genomic_DNA"/>
</dbReference>
<reference evidence="7" key="1">
    <citation type="submission" date="2016-10" db="EMBL/GenBank/DDBJ databases">
        <authorList>
            <person name="Varghese N."/>
            <person name="Submissions S."/>
        </authorList>
    </citation>
    <scope>NUCLEOTIDE SEQUENCE [LARGE SCALE GENOMIC DNA]</scope>
    <source>
        <strain evidence="7">CGMCC 1.11012</strain>
    </source>
</reference>
<evidence type="ECO:0000313" key="7">
    <source>
        <dbReference type="Proteomes" id="UP000199050"/>
    </source>
</evidence>
<feature type="domain" description="TNase-like" evidence="5">
    <location>
        <begin position="98"/>
        <end position="227"/>
    </location>
</feature>
<dbReference type="InterPro" id="IPR016071">
    <property type="entry name" value="Staphylococal_nuclease_OB-fold"/>
</dbReference>
<sequence>MLSNESFTAVLFLLFTILAIIVWVVSLIKPSFAGRRSASARKSRKHVNKISLLTGAVSFVLMVVTAPGTSLVEKATSIQNFFILRDFQVAGTFIYTSKTMEAEVTSVIDGDTFRIRTDEGDTEKVRLLLIDTPEIGDEPEPYALEARDYTEELLAGQRVHLEFDESERDQYGRLLAYAYVDDQMVNELLLEQGLARVAVFPPDTRYVDDFREIETKARESRLRVWSIDNYVTNRGFNADAAASGQ</sequence>
<keyword evidence="4" id="KW-0472">Membrane</keyword>
<dbReference type="Proteomes" id="UP000199050">
    <property type="component" value="Unassembled WGS sequence"/>
</dbReference>
<keyword evidence="2 6" id="KW-0255">Endonuclease</keyword>
<evidence type="ECO:0000259" key="5">
    <source>
        <dbReference type="PROSITE" id="PS50830"/>
    </source>
</evidence>
<dbReference type="AlphaFoldDB" id="A0A1G8PDD1"/>
<dbReference type="Gene3D" id="2.40.50.90">
    <property type="match status" value="1"/>
</dbReference>
<dbReference type="SUPFAM" id="SSF50199">
    <property type="entry name" value="Staphylococcal nuclease"/>
    <property type="match status" value="1"/>
</dbReference>
<evidence type="ECO:0000256" key="4">
    <source>
        <dbReference type="SAM" id="Phobius"/>
    </source>
</evidence>
<feature type="transmembrane region" description="Helical" evidence="4">
    <location>
        <begin position="50"/>
        <end position="72"/>
    </location>
</feature>
<dbReference type="PANTHER" id="PTHR12302">
    <property type="entry name" value="EBNA2 BINDING PROTEIN P100"/>
    <property type="match status" value="1"/>
</dbReference>
<gene>
    <name evidence="6" type="ORF">SAMN05216192_109172</name>
</gene>
<dbReference type="GO" id="GO:0016787">
    <property type="term" value="F:hydrolase activity"/>
    <property type="evidence" value="ECO:0007669"/>
    <property type="project" value="UniProtKB-KW"/>
</dbReference>
<dbReference type="PANTHER" id="PTHR12302:SF3">
    <property type="entry name" value="SERINE_THREONINE-PROTEIN KINASE 31"/>
    <property type="match status" value="1"/>
</dbReference>
<proteinExistence type="predicted"/>
<protein>
    <submittedName>
        <fullName evidence="6">Endonuclease YncB, thermonuclease family</fullName>
    </submittedName>
</protein>
<evidence type="ECO:0000256" key="2">
    <source>
        <dbReference type="ARBA" id="ARBA00022759"/>
    </source>
</evidence>
<dbReference type="CDD" id="cd00175">
    <property type="entry name" value="SNc"/>
    <property type="match status" value="1"/>
</dbReference>
<organism evidence="6 7">
    <name type="scientific">Paenibacillus typhae</name>
    <dbReference type="NCBI Taxonomy" id="1174501"/>
    <lineage>
        <taxon>Bacteria</taxon>
        <taxon>Bacillati</taxon>
        <taxon>Bacillota</taxon>
        <taxon>Bacilli</taxon>
        <taxon>Bacillales</taxon>
        <taxon>Paenibacillaceae</taxon>
        <taxon>Paenibacillus</taxon>
    </lineage>
</organism>
<keyword evidence="3" id="KW-0378">Hydrolase</keyword>
<dbReference type="InterPro" id="IPR035437">
    <property type="entry name" value="SNase_OB-fold_sf"/>
</dbReference>
<keyword evidence="4" id="KW-0812">Transmembrane</keyword>